<evidence type="ECO:0000256" key="3">
    <source>
        <dbReference type="ARBA" id="ARBA00022630"/>
    </source>
</evidence>
<keyword evidence="4" id="KW-0288">FMN</keyword>
<evidence type="ECO:0000313" key="9">
    <source>
        <dbReference type="Proteomes" id="UP001056429"/>
    </source>
</evidence>
<organism evidence="8 9">
    <name type="scientific">Oceanirhabdus seepicola</name>
    <dbReference type="NCBI Taxonomy" id="2828781"/>
    <lineage>
        <taxon>Bacteria</taxon>
        <taxon>Bacillati</taxon>
        <taxon>Bacillota</taxon>
        <taxon>Clostridia</taxon>
        <taxon>Eubacteriales</taxon>
        <taxon>Clostridiaceae</taxon>
        <taxon>Oceanirhabdus</taxon>
    </lineage>
</organism>
<feature type="transmembrane region" description="Helical" evidence="6">
    <location>
        <begin position="228"/>
        <end position="252"/>
    </location>
</feature>
<dbReference type="GO" id="GO:0005886">
    <property type="term" value="C:plasma membrane"/>
    <property type="evidence" value="ECO:0007669"/>
    <property type="project" value="InterPro"/>
</dbReference>
<keyword evidence="6" id="KW-0812">Transmembrane</keyword>
<feature type="transmembrane region" description="Helical" evidence="6">
    <location>
        <begin position="312"/>
        <end position="333"/>
    </location>
</feature>
<keyword evidence="3" id="KW-0285">Flavoprotein</keyword>
<keyword evidence="1" id="KW-0813">Transport</keyword>
<gene>
    <name evidence="8" type="ORF">KDK92_18635</name>
</gene>
<dbReference type="Pfam" id="PF12801">
    <property type="entry name" value="Fer4_5"/>
    <property type="match status" value="2"/>
</dbReference>
<dbReference type="PANTHER" id="PTHR36118:SF1">
    <property type="entry name" value="ION-TRANSLOCATING OXIDOREDUCTASE COMPLEX SUBUNIT G"/>
    <property type="match status" value="1"/>
</dbReference>
<keyword evidence="2" id="KW-0597">Phosphoprotein</keyword>
<dbReference type="InterPro" id="IPR017896">
    <property type="entry name" value="4Fe4S_Fe-S-bd"/>
</dbReference>
<dbReference type="GO" id="GO:0009055">
    <property type="term" value="F:electron transfer activity"/>
    <property type="evidence" value="ECO:0007669"/>
    <property type="project" value="InterPro"/>
</dbReference>
<dbReference type="EMBL" id="JAGSOJ010000004">
    <property type="protein sequence ID" value="MCM1991760.1"/>
    <property type="molecule type" value="Genomic_DNA"/>
</dbReference>
<evidence type="ECO:0000256" key="6">
    <source>
        <dbReference type="SAM" id="Phobius"/>
    </source>
</evidence>
<feature type="transmembrane region" description="Helical" evidence="6">
    <location>
        <begin position="345"/>
        <end position="370"/>
    </location>
</feature>
<accession>A0A9J6P8J0</accession>
<keyword evidence="6" id="KW-0472">Membrane</keyword>
<dbReference type="InterPro" id="IPR007329">
    <property type="entry name" value="FMN-bd"/>
</dbReference>
<evidence type="ECO:0000256" key="4">
    <source>
        <dbReference type="ARBA" id="ARBA00022643"/>
    </source>
</evidence>
<keyword evidence="5" id="KW-0249">Electron transport</keyword>
<name>A0A9J6P8J0_9CLOT</name>
<dbReference type="PANTHER" id="PTHR36118">
    <property type="entry name" value="ION-TRANSLOCATING OXIDOREDUCTASE COMPLEX SUBUNIT G"/>
    <property type="match status" value="1"/>
</dbReference>
<dbReference type="SMART" id="SM00900">
    <property type="entry name" value="FMN_bind"/>
    <property type="match status" value="1"/>
</dbReference>
<proteinExistence type="predicted"/>
<evidence type="ECO:0000256" key="2">
    <source>
        <dbReference type="ARBA" id="ARBA00022553"/>
    </source>
</evidence>
<dbReference type="AlphaFoldDB" id="A0A9J6P8J0"/>
<sequence>MKRKWTIRELYLAFLAVSLFIFGAYSMFFSGESEDYASKIYEVNSNILKTEQLSNSPLIYKAYAENDPNEFYFVAFTESVGYQSTIEVMTMINKEGNIEQVEIIKQGETPAFYEKLESVKFGNRFKGISIFEPVYIDNAKGYAGSSEGIKTNNKVDAVGGATISSAAITKAVNDATSVISNDYFNKNVINPFYKFSIGLNELALILIFIIATLSVYIKSINKYRKWILLYSAIVLGFYLNKFVTFGMIFSLLGGNWPAFNNISWYLLIIGTITLILITGKNLYCSWICPFGAAQESIFKFGGLKPIKLNSKLVKIFTLIPPTLAYMALMIVFYTNEIQTLAYDPFGAIFNLTALPIMWMSLPILIFISLFQSRFYCTYFCPIGLSFKLITKLRNKGVKLWKRIKK</sequence>
<evidence type="ECO:0000259" key="7">
    <source>
        <dbReference type="SMART" id="SM00900"/>
    </source>
</evidence>
<dbReference type="Proteomes" id="UP001056429">
    <property type="component" value="Unassembled WGS sequence"/>
</dbReference>
<keyword evidence="9" id="KW-1185">Reference proteome</keyword>
<dbReference type="GO" id="GO:0010181">
    <property type="term" value="F:FMN binding"/>
    <property type="evidence" value="ECO:0007669"/>
    <property type="project" value="InterPro"/>
</dbReference>
<feature type="transmembrane region" description="Helical" evidence="6">
    <location>
        <begin position="264"/>
        <end position="292"/>
    </location>
</feature>
<evidence type="ECO:0000313" key="8">
    <source>
        <dbReference type="EMBL" id="MCM1991760.1"/>
    </source>
</evidence>
<dbReference type="GO" id="GO:0022900">
    <property type="term" value="P:electron transport chain"/>
    <property type="evidence" value="ECO:0007669"/>
    <property type="project" value="InterPro"/>
</dbReference>
<evidence type="ECO:0000256" key="5">
    <source>
        <dbReference type="ARBA" id="ARBA00022982"/>
    </source>
</evidence>
<feature type="domain" description="FMN-binding" evidence="7">
    <location>
        <begin position="81"/>
        <end position="179"/>
    </location>
</feature>
<dbReference type="InterPro" id="IPR010209">
    <property type="entry name" value="Ion_transpt_RnfG/RsxG"/>
</dbReference>
<dbReference type="RefSeq" id="WP_250860900.1">
    <property type="nucleotide sequence ID" value="NZ_JAGSOJ010000004.1"/>
</dbReference>
<protein>
    <submittedName>
        <fullName evidence="8">FMN-binding protein</fullName>
    </submittedName>
</protein>
<reference evidence="8" key="1">
    <citation type="journal article" date="2021" name="mSystems">
        <title>Bacteria and Archaea Synergistically Convert Glycine Betaine to Biogenic Methane in the Formosa Cold Seep of the South China Sea.</title>
        <authorList>
            <person name="Li L."/>
            <person name="Zhang W."/>
            <person name="Zhang S."/>
            <person name="Song L."/>
            <person name="Sun Q."/>
            <person name="Zhang H."/>
            <person name="Xiang H."/>
            <person name="Dong X."/>
        </authorList>
    </citation>
    <scope>NUCLEOTIDE SEQUENCE</scope>
    <source>
        <strain evidence="8">ZWT</strain>
    </source>
</reference>
<dbReference type="Pfam" id="PF04205">
    <property type="entry name" value="FMN_bind"/>
    <property type="match status" value="1"/>
</dbReference>
<evidence type="ECO:0000256" key="1">
    <source>
        <dbReference type="ARBA" id="ARBA00022448"/>
    </source>
</evidence>
<reference evidence="8" key="2">
    <citation type="submission" date="2021-04" db="EMBL/GenBank/DDBJ databases">
        <authorList>
            <person name="Dong X."/>
        </authorList>
    </citation>
    <scope>NUCLEOTIDE SEQUENCE</scope>
    <source>
        <strain evidence="8">ZWT</strain>
    </source>
</reference>
<keyword evidence="6" id="KW-1133">Transmembrane helix</keyword>
<comment type="caution">
    <text evidence="8">The sequence shown here is derived from an EMBL/GenBank/DDBJ whole genome shotgun (WGS) entry which is preliminary data.</text>
</comment>
<feature type="transmembrane region" description="Helical" evidence="6">
    <location>
        <begin position="195"/>
        <end position="216"/>
    </location>
</feature>